<feature type="transmembrane region" description="Helical" evidence="1">
    <location>
        <begin position="36"/>
        <end position="54"/>
    </location>
</feature>
<dbReference type="EMBL" id="FOKQ01000023">
    <property type="protein sequence ID" value="SFC85474.1"/>
    <property type="molecule type" value="Genomic_DNA"/>
</dbReference>
<keyword evidence="1" id="KW-0812">Transmembrane</keyword>
<gene>
    <name evidence="2" type="ORF">SAMN02910406_02500</name>
</gene>
<feature type="transmembrane region" description="Helical" evidence="1">
    <location>
        <begin position="12"/>
        <end position="30"/>
    </location>
</feature>
<proteinExistence type="predicted"/>
<accession>A0A1I1MIY5</accession>
<name>A0A1I1MIY5_RUMAL</name>
<keyword evidence="1" id="KW-0472">Membrane</keyword>
<organism evidence="2 3">
    <name type="scientific">Ruminococcus albus</name>
    <dbReference type="NCBI Taxonomy" id="1264"/>
    <lineage>
        <taxon>Bacteria</taxon>
        <taxon>Bacillati</taxon>
        <taxon>Bacillota</taxon>
        <taxon>Clostridia</taxon>
        <taxon>Eubacteriales</taxon>
        <taxon>Oscillospiraceae</taxon>
        <taxon>Ruminococcus</taxon>
    </lineage>
</organism>
<evidence type="ECO:0000256" key="1">
    <source>
        <dbReference type="SAM" id="Phobius"/>
    </source>
</evidence>
<dbReference type="Proteomes" id="UP000182192">
    <property type="component" value="Unassembled WGS sequence"/>
</dbReference>
<keyword evidence="1" id="KW-1133">Transmembrane helix</keyword>
<dbReference type="RefSeq" id="WP_074962152.1">
    <property type="nucleotide sequence ID" value="NZ_FOKQ01000023.1"/>
</dbReference>
<evidence type="ECO:0000313" key="2">
    <source>
        <dbReference type="EMBL" id="SFC85474.1"/>
    </source>
</evidence>
<protein>
    <submittedName>
        <fullName evidence="2">Uncharacterized protein</fullName>
    </submittedName>
</protein>
<dbReference type="AlphaFoldDB" id="A0A1I1MIY5"/>
<reference evidence="2 3" key="1">
    <citation type="submission" date="2016-10" db="EMBL/GenBank/DDBJ databases">
        <authorList>
            <person name="de Groot N.N."/>
        </authorList>
    </citation>
    <scope>NUCLEOTIDE SEQUENCE [LARGE SCALE GENOMIC DNA]</scope>
    <source>
        <strain evidence="2 3">AR67</strain>
    </source>
</reference>
<dbReference type="OrthoDB" id="9824478at2"/>
<sequence length="198" mass="22108">MDGKAVLKKIAFNSVLLAVVGVILVPVGILMFTTSVLAAIALVIGGGLMAFFGIRNKMDPFKSSPLKENPDLLTMADELAATTVYQDKFICMSEKMMRSKKDPLHITYFEEIYCMYIRKETTNFIPTGKDIMLLTPRGDLRISIYAQKKDVADKIANTILQRAPYCRVGYTNENLNYARSMKENWKAGRSSGGNNTNM</sequence>
<evidence type="ECO:0000313" key="3">
    <source>
        <dbReference type="Proteomes" id="UP000182192"/>
    </source>
</evidence>